<dbReference type="Proteomes" id="UP001500367">
    <property type="component" value="Unassembled WGS sequence"/>
</dbReference>
<proteinExistence type="predicted"/>
<dbReference type="EMBL" id="BAABCT010000005">
    <property type="protein sequence ID" value="GAA4075020.1"/>
    <property type="molecule type" value="Genomic_DNA"/>
</dbReference>
<gene>
    <name evidence="1" type="ORF">GCM10022389_20840</name>
</gene>
<evidence type="ECO:0000313" key="1">
    <source>
        <dbReference type="EMBL" id="GAA4075020.1"/>
    </source>
</evidence>
<evidence type="ECO:0000313" key="2">
    <source>
        <dbReference type="Proteomes" id="UP001500367"/>
    </source>
</evidence>
<comment type="caution">
    <text evidence="1">The sequence shown here is derived from an EMBL/GenBank/DDBJ whole genome shotgun (WGS) entry which is preliminary data.</text>
</comment>
<sequence length="314" mass="36276">MKTIKISLAIAVIGLITFFVINSLTTLVEPPPPPPVENQFTKIIDEEINALKTLKVISFKDLKASYENVKFDIDDYYGENRLGKNQSQNNQSKERLSKNLYSIYVVKFINLTNSVFRKSDWNPQDITFIRNESKTLKNSKFLQKGNGVDIQIIQIQNVLSKYDEINKFISSCKEFSYSNNELNSAFPITTIKQKISRAVTYKNNKLENSFVNNCTVLHNQLNETTKFLFNAHVRFLNGKIDRYKGWYSKKDPSGEYTFNSAGAYADEFYKKMKNEINGLDNDIYHVSNLDNEYEKLIAKLNKENSNAMTFFSNN</sequence>
<reference evidence="2" key="1">
    <citation type="journal article" date="2019" name="Int. J. Syst. Evol. Microbiol.">
        <title>The Global Catalogue of Microorganisms (GCM) 10K type strain sequencing project: providing services to taxonomists for standard genome sequencing and annotation.</title>
        <authorList>
            <consortium name="The Broad Institute Genomics Platform"/>
            <consortium name="The Broad Institute Genome Sequencing Center for Infectious Disease"/>
            <person name="Wu L."/>
            <person name="Ma J."/>
        </authorList>
    </citation>
    <scope>NUCLEOTIDE SEQUENCE [LARGE SCALE GENOMIC DNA]</scope>
    <source>
        <strain evidence="2">JCM 17069</strain>
    </source>
</reference>
<protein>
    <submittedName>
        <fullName evidence="1">Uncharacterized protein</fullName>
    </submittedName>
</protein>
<keyword evidence="2" id="KW-1185">Reference proteome</keyword>
<name>A0ABP7VV10_9FLAO</name>
<accession>A0ABP7VV10</accession>
<dbReference type="RefSeq" id="WP_344816653.1">
    <property type="nucleotide sequence ID" value="NZ_BAABCT010000005.1"/>
</dbReference>
<organism evidence="1 2">
    <name type="scientific">Flavobacterium cheonanense</name>
    <dbReference type="NCBI Taxonomy" id="706183"/>
    <lineage>
        <taxon>Bacteria</taxon>
        <taxon>Pseudomonadati</taxon>
        <taxon>Bacteroidota</taxon>
        <taxon>Flavobacteriia</taxon>
        <taxon>Flavobacteriales</taxon>
        <taxon>Flavobacteriaceae</taxon>
        <taxon>Flavobacterium</taxon>
    </lineage>
</organism>